<gene>
    <name evidence="1" type="ORF">SAMN04488011_104206</name>
</gene>
<proteinExistence type="predicted"/>
<dbReference type="AlphaFoldDB" id="A0A1H8GUF1"/>
<keyword evidence="2" id="KW-1185">Reference proteome</keyword>
<dbReference type="InterPro" id="IPR023373">
    <property type="entry name" value="YmcC_sf"/>
</dbReference>
<keyword evidence="1" id="KW-0449">Lipoprotein</keyword>
<dbReference type="EMBL" id="FOCM01000004">
    <property type="protein sequence ID" value="SEN47399.1"/>
    <property type="molecule type" value="Genomic_DNA"/>
</dbReference>
<organism evidence="1 2">
    <name type="scientific">Palleronia pelagia</name>
    <dbReference type="NCBI Taxonomy" id="387096"/>
    <lineage>
        <taxon>Bacteria</taxon>
        <taxon>Pseudomonadati</taxon>
        <taxon>Pseudomonadota</taxon>
        <taxon>Alphaproteobacteria</taxon>
        <taxon>Rhodobacterales</taxon>
        <taxon>Roseobacteraceae</taxon>
        <taxon>Palleronia</taxon>
    </lineage>
</organism>
<dbReference type="InterPro" id="IPR021308">
    <property type="entry name" value="GfcB"/>
</dbReference>
<dbReference type="Gene3D" id="2.40.360.10">
    <property type="entry name" value="YmcC-like"/>
    <property type="match status" value="1"/>
</dbReference>
<accession>A0A1H8GUF1</accession>
<evidence type="ECO:0000313" key="2">
    <source>
        <dbReference type="Proteomes" id="UP000199372"/>
    </source>
</evidence>
<name>A0A1H8GUF1_9RHOB</name>
<reference evidence="2" key="1">
    <citation type="submission" date="2016-10" db="EMBL/GenBank/DDBJ databases">
        <authorList>
            <person name="Varghese N."/>
            <person name="Submissions S."/>
        </authorList>
    </citation>
    <scope>NUCLEOTIDE SEQUENCE [LARGE SCALE GENOMIC DNA]</scope>
    <source>
        <strain evidence="2">DSM 26893</strain>
    </source>
</reference>
<evidence type="ECO:0000313" key="1">
    <source>
        <dbReference type="EMBL" id="SEN47399.1"/>
    </source>
</evidence>
<dbReference type="RefSeq" id="WP_175481712.1">
    <property type="nucleotide sequence ID" value="NZ_FOCM01000004.1"/>
</dbReference>
<dbReference type="Pfam" id="PF11102">
    <property type="entry name" value="YjbF"/>
    <property type="match status" value="1"/>
</dbReference>
<protein>
    <submittedName>
        <fullName evidence="1">Group 4 capsule polysaccharide lipoprotein gfcB, YjbF</fullName>
    </submittedName>
</protein>
<sequence>MTPIAQAARAFALGVGLLAALGACSNRDANSDTIFQDFRGLAVGLFRRGDDGPPPGITLSDAELNAAPNDILILRIPESGFEAGMLQQVVNRDVTTWITADGDAVSLKDGQIVGTAGFGFDLSSAEVPRVAQLIAGPAQVVRDHYRLEGPQVIRRTRYFCTLARTGGQAITVTSRRFVTTRVDESCRTEAGETTRNTYWIDGRGVIRQSRQFVTPTLGYFDLQAVHTGLR</sequence>
<dbReference type="SUPFAM" id="SSF159270">
    <property type="entry name" value="YmcC-like"/>
    <property type="match status" value="1"/>
</dbReference>
<dbReference type="Proteomes" id="UP000199372">
    <property type="component" value="Unassembled WGS sequence"/>
</dbReference>